<evidence type="ECO:0000313" key="11">
    <source>
        <dbReference type="Proteomes" id="UP000005139"/>
    </source>
</evidence>
<evidence type="ECO:0000256" key="4">
    <source>
        <dbReference type="ARBA" id="ARBA00022737"/>
    </source>
</evidence>
<evidence type="ECO:0000256" key="6">
    <source>
        <dbReference type="ARBA" id="ARBA00023014"/>
    </source>
</evidence>
<comment type="cofactor">
    <cofactor evidence="7">
        <name>[4Fe-4S] cluster</name>
        <dbReference type="ChEBI" id="CHEBI:49883"/>
    </cofactor>
    <text evidence="7">Binds 4 [4Fe-4S] clusters per subunit.</text>
</comment>
<feature type="transmembrane region" description="Helical" evidence="8">
    <location>
        <begin position="190"/>
        <end position="210"/>
    </location>
</feature>
<keyword evidence="3 7" id="KW-0479">Metal-binding</keyword>
<dbReference type="GO" id="GO:0030313">
    <property type="term" value="C:cell envelope"/>
    <property type="evidence" value="ECO:0007669"/>
    <property type="project" value="UniProtKB-SubCell"/>
</dbReference>
<dbReference type="InterPro" id="IPR014603">
    <property type="entry name" value="Formate_DH_Fe-S_su"/>
</dbReference>
<dbReference type="OrthoDB" id="9810688at2"/>
<protein>
    <submittedName>
        <fullName evidence="10">4Fe-4S ferredoxin, iron-sulfur binding domain protein</fullName>
    </submittedName>
</protein>
<keyword evidence="6 7" id="KW-0411">Iron-sulfur</keyword>
<comment type="caution">
    <text evidence="10">The sequence shown here is derived from an EMBL/GenBank/DDBJ whole genome shotgun (WGS) entry which is preliminary data.</text>
</comment>
<feature type="binding site" evidence="7">
    <location>
        <position position="131"/>
    </location>
    <ligand>
        <name>[4Fe-4S] cluster</name>
        <dbReference type="ChEBI" id="CHEBI:49883"/>
        <label>2</label>
    </ligand>
</feature>
<keyword evidence="4" id="KW-0677">Repeat</keyword>
<feature type="binding site" evidence="7">
    <location>
        <position position="75"/>
    </location>
    <ligand>
        <name>[4Fe-4S] cluster</name>
        <dbReference type="ChEBI" id="CHEBI:49883"/>
        <label>3</label>
    </ligand>
</feature>
<evidence type="ECO:0000256" key="2">
    <source>
        <dbReference type="ARBA" id="ARBA00022485"/>
    </source>
</evidence>
<sequence>MARLAYCYDSSKCVGCHGCQVACKQWNEEKTLATRFAGSYQNPPDLDKDTRMVMRYYEHFEQDTIPSLNFLKYQCFHCGEAACVKVCPSGALFKTKTGIVAVDREKCIACGYCHNACPFNIPAVGKHVNKCDMCRSRTENGQDGDKTNVPACVKTCPAGALEFGDRDQLVAKAQRRVQWLKARGYKDANLYGEGFLGGLGIIAVLKYPPANYGLPPSPTVPVEVTVWKDIFGPLGLLMLGGAVGMTAVHRLLQGSGQEDKQHTDAGSKGKEA</sequence>
<dbReference type="PANTHER" id="PTHR43545">
    <property type="entry name" value="FORMATE DEHYDROGENASE, NITRATE-INDUCIBLE, IRON-SULFUR SUBUNIT"/>
    <property type="match status" value="1"/>
</dbReference>
<dbReference type="GO" id="GO:0046872">
    <property type="term" value="F:metal ion binding"/>
    <property type="evidence" value="ECO:0007669"/>
    <property type="project" value="UniProtKB-KW"/>
</dbReference>
<feature type="binding site" evidence="7">
    <location>
        <position position="107"/>
    </location>
    <ligand>
        <name>[4Fe-4S] cluster</name>
        <dbReference type="ChEBI" id="CHEBI:49883"/>
        <label>4</label>
    </ligand>
</feature>
<evidence type="ECO:0000256" key="1">
    <source>
        <dbReference type="ARBA" id="ARBA00004196"/>
    </source>
</evidence>
<keyword evidence="8" id="KW-1133">Transmembrane helix</keyword>
<reference evidence="10 11" key="2">
    <citation type="submission" date="2007-01" db="EMBL/GenBank/DDBJ databases">
        <title>Sequencing of the draft genome and assembly of Thermosinus carboxydivorans Nor1.</title>
        <authorList>
            <consortium name="US DOE Joint Genome Institute (JGI-PGF)"/>
            <person name="Copeland A."/>
            <person name="Lucas S."/>
            <person name="Lapidus A."/>
            <person name="Barry K."/>
            <person name="Glavina del Rio T."/>
            <person name="Dalin E."/>
            <person name="Tice H."/>
            <person name="Bruce D."/>
            <person name="Pitluck S."/>
            <person name="Richardson P."/>
        </authorList>
    </citation>
    <scope>NUCLEOTIDE SEQUENCE [LARGE SCALE GENOMIC DNA]</scope>
    <source>
        <strain evidence="10 11">Nor1</strain>
    </source>
</reference>
<dbReference type="Pfam" id="PF12800">
    <property type="entry name" value="Fer4_4"/>
    <property type="match status" value="1"/>
</dbReference>
<evidence type="ECO:0000256" key="8">
    <source>
        <dbReference type="SAM" id="Phobius"/>
    </source>
</evidence>
<feature type="transmembrane region" description="Helical" evidence="8">
    <location>
        <begin position="230"/>
        <end position="252"/>
    </location>
</feature>
<feature type="binding site" evidence="7">
    <location>
        <position position="78"/>
    </location>
    <ligand>
        <name>[4Fe-4S] cluster</name>
        <dbReference type="ChEBI" id="CHEBI:49883"/>
        <label>3</label>
    </ligand>
</feature>
<dbReference type="EMBL" id="AAWL01000004">
    <property type="protein sequence ID" value="EAX48180.1"/>
    <property type="molecule type" value="Genomic_DNA"/>
</dbReference>
<organism evidence="10 11">
    <name type="scientific">Thermosinus carboxydivorans Nor1</name>
    <dbReference type="NCBI Taxonomy" id="401526"/>
    <lineage>
        <taxon>Bacteria</taxon>
        <taxon>Bacillati</taxon>
        <taxon>Bacillota</taxon>
        <taxon>Negativicutes</taxon>
        <taxon>Selenomonadales</taxon>
        <taxon>Sporomusaceae</taxon>
        <taxon>Thermosinus</taxon>
    </lineage>
</organism>
<feature type="binding site" evidence="7">
    <location>
        <position position="83"/>
    </location>
    <ligand>
        <name>[4Fe-4S] cluster</name>
        <dbReference type="ChEBI" id="CHEBI:49883"/>
        <label>3</label>
    </ligand>
</feature>
<accession>A1HP72</accession>
<feature type="binding site" evidence="7">
    <location>
        <position position="23"/>
    </location>
    <ligand>
        <name>[4Fe-4S] cluster</name>
        <dbReference type="ChEBI" id="CHEBI:49883"/>
        <label>2</label>
    </ligand>
</feature>
<dbReference type="GO" id="GO:0015944">
    <property type="term" value="P:formate oxidation"/>
    <property type="evidence" value="ECO:0007669"/>
    <property type="project" value="InterPro"/>
</dbReference>
<feature type="binding site" evidence="7">
    <location>
        <position position="87"/>
    </location>
    <ligand>
        <name>[4Fe-4S] cluster</name>
        <dbReference type="ChEBI" id="CHEBI:49883"/>
        <label>4</label>
    </ligand>
</feature>
<dbReference type="Proteomes" id="UP000005139">
    <property type="component" value="Unassembled WGS sequence"/>
</dbReference>
<keyword evidence="8" id="KW-0812">Transmembrane</keyword>
<keyword evidence="11" id="KW-1185">Reference proteome</keyword>
<keyword evidence="8" id="KW-0472">Membrane</keyword>
<gene>
    <name evidence="10" type="ORF">TcarDRAFT_1727</name>
</gene>
<dbReference type="Gene3D" id="3.30.70.20">
    <property type="match status" value="2"/>
</dbReference>
<feature type="domain" description="4Fe-4S ferredoxin-type" evidence="9">
    <location>
        <begin position="98"/>
        <end position="127"/>
    </location>
</feature>
<evidence type="ECO:0000259" key="9">
    <source>
        <dbReference type="PROSITE" id="PS51379"/>
    </source>
</evidence>
<dbReference type="GO" id="GO:0051539">
    <property type="term" value="F:4 iron, 4 sulfur cluster binding"/>
    <property type="evidence" value="ECO:0007669"/>
    <property type="project" value="UniProtKB-KW"/>
</dbReference>
<dbReference type="GO" id="GO:0045333">
    <property type="term" value="P:cellular respiration"/>
    <property type="evidence" value="ECO:0007669"/>
    <property type="project" value="InterPro"/>
</dbReference>
<evidence type="ECO:0000256" key="7">
    <source>
        <dbReference type="PIRSR" id="PIRSR036298-50"/>
    </source>
</evidence>
<reference evidence="10 11" key="1">
    <citation type="submission" date="2007-01" db="EMBL/GenBank/DDBJ databases">
        <title>Annotation of the draft genome assembly of Thermosinus carboxydivorans Nor1.</title>
        <authorList>
            <consortium name="US DOE Joint Genome Institute (JGI-ORNL)"/>
            <person name="Larimer F."/>
            <person name="Land M."/>
            <person name="Hauser L."/>
        </authorList>
    </citation>
    <scope>NUCLEOTIDE SEQUENCE [LARGE SCALE GENOMIC DNA]</scope>
    <source>
        <strain evidence="10 11">Nor1</strain>
    </source>
</reference>
<feature type="binding site" evidence="7">
    <location>
        <position position="16"/>
    </location>
    <ligand>
        <name>[4Fe-4S] cluster</name>
        <dbReference type="ChEBI" id="CHEBI:49883"/>
        <label>1</label>
    </ligand>
</feature>
<dbReference type="Pfam" id="PF13247">
    <property type="entry name" value="Fer4_11"/>
    <property type="match status" value="1"/>
</dbReference>
<dbReference type="InterPro" id="IPR017900">
    <property type="entry name" value="4Fe4S_Fe_S_CS"/>
</dbReference>
<keyword evidence="2 7" id="KW-0004">4Fe-4S</keyword>
<comment type="subcellular location">
    <subcellularLocation>
        <location evidence="1">Cell envelope</location>
    </subcellularLocation>
</comment>
<feature type="binding site" evidence="7">
    <location>
        <position position="152"/>
    </location>
    <ligand>
        <name>[4Fe-4S] cluster</name>
        <dbReference type="ChEBI" id="CHEBI:49883"/>
        <label>2</label>
    </ligand>
</feature>
<dbReference type="RefSeq" id="WP_007288834.1">
    <property type="nucleotide sequence ID" value="NZ_AAWL01000004.1"/>
</dbReference>
<dbReference type="eggNOG" id="COG0437">
    <property type="taxonomic scope" value="Bacteria"/>
</dbReference>
<feature type="binding site" evidence="7">
    <location>
        <position position="13"/>
    </location>
    <ligand>
        <name>[4Fe-4S] cluster</name>
        <dbReference type="ChEBI" id="CHEBI:49883"/>
        <label>1</label>
    </ligand>
</feature>
<keyword evidence="5 7" id="KW-0408">Iron</keyword>
<feature type="binding site" evidence="7">
    <location>
        <position position="117"/>
    </location>
    <ligand>
        <name>[4Fe-4S] cluster</name>
        <dbReference type="ChEBI" id="CHEBI:49883"/>
        <label>3</label>
    </ligand>
</feature>
<name>A1HP72_9FIRM</name>
<dbReference type="SUPFAM" id="SSF54862">
    <property type="entry name" value="4Fe-4S ferredoxins"/>
    <property type="match status" value="1"/>
</dbReference>
<feature type="binding site" evidence="7">
    <location>
        <position position="110"/>
    </location>
    <ligand>
        <name>[4Fe-4S] cluster</name>
        <dbReference type="ChEBI" id="CHEBI:49883"/>
        <label>4</label>
    </ligand>
</feature>
<feature type="binding site" evidence="7">
    <location>
        <position position="134"/>
    </location>
    <ligand>
        <name>[4Fe-4S] cluster</name>
        <dbReference type="ChEBI" id="CHEBI:49883"/>
        <label>2</label>
    </ligand>
</feature>
<dbReference type="CDD" id="cd10562">
    <property type="entry name" value="FDH_b_like"/>
    <property type="match status" value="1"/>
</dbReference>
<dbReference type="InterPro" id="IPR017896">
    <property type="entry name" value="4Fe4S_Fe-S-bd"/>
</dbReference>
<dbReference type="PROSITE" id="PS51379">
    <property type="entry name" value="4FE4S_FER_2"/>
    <property type="match status" value="2"/>
</dbReference>
<dbReference type="InterPro" id="IPR051555">
    <property type="entry name" value="FDH_Electron_Transfer_Unit"/>
</dbReference>
<dbReference type="PIRSF" id="PIRSF036298">
    <property type="entry name" value="FDH_4Fe4S"/>
    <property type="match status" value="1"/>
</dbReference>
<dbReference type="PANTHER" id="PTHR43545:SF6">
    <property type="entry name" value="FORMATE DEHYDROGENASE, NITRATE-INDUCIBLE, IRON-SULFUR SUBUNIT"/>
    <property type="match status" value="1"/>
</dbReference>
<proteinExistence type="predicted"/>
<feature type="domain" description="4Fe-4S ferredoxin-type" evidence="9">
    <location>
        <begin position="64"/>
        <end position="97"/>
    </location>
</feature>
<feature type="binding site" evidence="7">
    <location>
        <position position="113"/>
    </location>
    <ligand>
        <name>[4Fe-4S] cluster</name>
        <dbReference type="ChEBI" id="CHEBI:49883"/>
        <label>4</label>
    </ligand>
</feature>
<evidence type="ECO:0000313" key="10">
    <source>
        <dbReference type="EMBL" id="EAX48180.1"/>
    </source>
</evidence>
<evidence type="ECO:0000256" key="3">
    <source>
        <dbReference type="ARBA" id="ARBA00022723"/>
    </source>
</evidence>
<feature type="binding site" evidence="7">
    <location>
        <position position="19"/>
    </location>
    <ligand>
        <name>[4Fe-4S] cluster</name>
        <dbReference type="ChEBI" id="CHEBI:49883"/>
        <label>1</label>
    </ligand>
</feature>
<dbReference type="AlphaFoldDB" id="A1HP72"/>
<feature type="binding site" evidence="7">
    <location>
        <position position="156"/>
    </location>
    <ligand>
        <name>[4Fe-4S] cluster</name>
        <dbReference type="ChEBI" id="CHEBI:49883"/>
        <label>1</label>
    </ligand>
</feature>
<evidence type="ECO:0000256" key="5">
    <source>
        <dbReference type="ARBA" id="ARBA00023004"/>
    </source>
</evidence>
<dbReference type="PROSITE" id="PS00198">
    <property type="entry name" value="4FE4S_FER_1"/>
    <property type="match status" value="1"/>
</dbReference>